<dbReference type="Pfam" id="PF09331">
    <property type="entry name" value="DUF1985"/>
    <property type="match status" value="1"/>
</dbReference>
<keyword evidence="1" id="KW-0472">Membrane</keyword>
<sequence>MTVEKQQKGSTEARPHDNDDFKIIKCGLLMLLCSVCLCCCGVVCLWESLPRKTFQFSIQEFCLITGLACGPDPLVLGKEKGDGSGSFSSSMLNGEVHYNNKTLEAIFKAASSDNDEDMVKLALLYFLETVLFGKD</sequence>
<keyword evidence="1" id="KW-1133">Transmembrane helix</keyword>
<evidence type="ECO:0000313" key="4">
    <source>
        <dbReference type="Proteomes" id="UP001281410"/>
    </source>
</evidence>
<evidence type="ECO:0000259" key="2">
    <source>
        <dbReference type="Pfam" id="PF09331"/>
    </source>
</evidence>
<dbReference type="AlphaFoldDB" id="A0AAD9ZQS1"/>
<dbReference type="PANTHER" id="PTHR48449">
    <property type="entry name" value="DUF1985 DOMAIN-CONTAINING PROTEIN"/>
    <property type="match status" value="1"/>
</dbReference>
<dbReference type="EMBL" id="JANJYJ010000009">
    <property type="protein sequence ID" value="KAK3188332.1"/>
    <property type="molecule type" value="Genomic_DNA"/>
</dbReference>
<keyword evidence="1" id="KW-0812">Transmembrane</keyword>
<accession>A0AAD9ZQS1</accession>
<feature type="domain" description="DUF1985" evidence="2">
    <location>
        <begin position="45"/>
        <end position="134"/>
    </location>
</feature>
<protein>
    <recommendedName>
        <fullName evidence="2">DUF1985 domain-containing protein</fullName>
    </recommendedName>
</protein>
<dbReference type="InterPro" id="IPR015410">
    <property type="entry name" value="DUF1985"/>
</dbReference>
<evidence type="ECO:0000313" key="3">
    <source>
        <dbReference type="EMBL" id="KAK3188332.1"/>
    </source>
</evidence>
<keyword evidence="4" id="KW-1185">Reference proteome</keyword>
<feature type="transmembrane region" description="Helical" evidence="1">
    <location>
        <begin position="27"/>
        <end position="46"/>
    </location>
</feature>
<name>A0AAD9ZQS1_9ROSI</name>
<organism evidence="3 4">
    <name type="scientific">Dipteronia sinensis</name>
    <dbReference type="NCBI Taxonomy" id="43782"/>
    <lineage>
        <taxon>Eukaryota</taxon>
        <taxon>Viridiplantae</taxon>
        <taxon>Streptophyta</taxon>
        <taxon>Embryophyta</taxon>
        <taxon>Tracheophyta</taxon>
        <taxon>Spermatophyta</taxon>
        <taxon>Magnoliopsida</taxon>
        <taxon>eudicotyledons</taxon>
        <taxon>Gunneridae</taxon>
        <taxon>Pentapetalae</taxon>
        <taxon>rosids</taxon>
        <taxon>malvids</taxon>
        <taxon>Sapindales</taxon>
        <taxon>Sapindaceae</taxon>
        <taxon>Hippocastanoideae</taxon>
        <taxon>Acereae</taxon>
        <taxon>Dipteronia</taxon>
    </lineage>
</organism>
<comment type="caution">
    <text evidence="3">The sequence shown here is derived from an EMBL/GenBank/DDBJ whole genome shotgun (WGS) entry which is preliminary data.</text>
</comment>
<dbReference type="Proteomes" id="UP001281410">
    <property type="component" value="Unassembled WGS sequence"/>
</dbReference>
<proteinExistence type="predicted"/>
<evidence type="ECO:0000256" key="1">
    <source>
        <dbReference type="SAM" id="Phobius"/>
    </source>
</evidence>
<reference evidence="3" key="1">
    <citation type="journal article" date="2023" name="Plant J.">
        <title>Genome sequences and population genomics provide insights into the demographic history, inbreeding, and mutation load of two 'living fossil' tree species of Dipteronia.</title>
        <authorList>
            <person name="Feng Y."/>
            <person name="Comes H.P."/>
            <person name="Chen J."/>
            <person name="Zhu S."/>
            <person name="Lu R."/>
            <person name="Zhang X."/>
            <person name="Li P."/>
            <person name="Qiu J."/>
            <person name="Olsen K.M."/>
            <person name="Qiu Y."/>
        </authorList>
    </citation>
    <scope>NUCLEOTIDE SEQUENCE</scope>
    <source>
        <strain evidence="3">NBL</strain>
    </source>
</reference>
<dbReference type="PANTHER" id="PTHR48449:SF1">
    <property type="entry name" value="DUF1985 DOMAIN-CONTAINING PROTEIN"/>
    <property type="match status" value="1"/>
</dbReference>
<gene>
    <name evidence="3" type="ORF">Dsin_027893</name>
</gene>